<sequence>MAILFASFTSGFWVCIFGVFPRISLAACFAVIGLHLVAIHSLITRIHFLCLSKVDSRGLIQGCDGALALGVCLRM</sequence>
<gene>
    <name evidence="1" type="ORF">NYG90_10195</name>
</gene>
<accession>A0ACC6FUQ2</accession>
<proteinExistence type="predicted"/>
<evidence type="ECO:0000313" key="2">
    <source>
        <dbReference type="Proteomes" id="UP001173802"/>
    </source>
</evidence>
<name>A0ACC6FUQ2_9HELI</name>
<dbReference type="EMBL" id="JANURN010000014">
    <property type="protein sequence ID" value="MDL0083028.1"/>
    <property type="molecule type" value="Genomic_DNA"/>
</dbReference>
<reference evidence="1 2" key="1">
    <citation type="journal article" date="2023" name="Microorganisms">
        <title>Isolation and Genomic Characteristics of Cat-Borne Campylobacter felis sp. nov. and Sheep-Borne Campylobacter ovis sp. nov.</title>
        <authorList>
            <person name="Wang H."/>
            <person name="Li Y."/>
            <person name="Gu Y."/>
            <person name="Zhou G."/>
            <person name="Chen X."/>
            <person name="Zhang X."/>
            <person name="Shao Z."/>
            <person name="Zhang J."/>
            <person name="Zhang M."/>
        </authorList>
    </citation>
    <scope>NUCLEOTIDE SEQUENCE [LARGE SCALE GENOMIC DNA]</scope>
    <source>
        <strain evidence="1 2">XJK30-2</strain>
    </source>
</reference>
<dbReference type="Proteomes" id="UP001173802">
    <property type="component" value="Unassembled WGS sequence"/>
</dbReference>
<organism evidence="1 2">
    <name type="scientific">Helicobacter zhangjianzhongii</name>
    <dbReference type="NCBI Taxonomy" id="2974574"/>
    <lineage>
        <taxon>Bacteria</taxon>
        <taxon>Pseudomonadati</taxon>
        <taxon>Campylobacterota</taxon>
        <taxon>Epsilonproteobacteria</taxon>
        <taxon>Campylobacterales</taxon>
        <taxon>Helicobacteraceae</taxon>
        <taxon>Helicobacter</taxon>
    </lineage>
</organism>
<comment type="caution">
    <text evidence="1">The sequence shown here is derived from an EMBL/GenBank/DDBJ whole genome shotgun (WGS) entry which is preliminary data.</text>
</comment>
<evidence type="ECO:0000313" key="1">
    <source>
        <dbReference type="EMBL" id="MDL0083028.1"/>
    </source>
</evidence>
<protein>
    <submittedName>
        <fullName evidence="1">Uncharacterized protein</fullName>
    </submittedName>
</protein>
<keyword evidence="2" id="KW-1185">Reference proteome</keyword>